<feature type="chain" id="PRO_5042289214" evidence="3">
    <location>
        <begin position="23"/>
        <end position="238"/>
    </location>
</feature>
<dbReference type="PANTHER" id="PTHR31044:SF52">
    <property type="entry name" value="OS01G0631500 PROTEIN"/>
    <property type="match status" value="1"/>
</dbReference>
<reference evidence="5" key="2">
    <citation type="journal article" date="2024" name="Plant">
        <title>Genomic evolution and insights into agronomic trait innovations of Sesamum species.</title>
        <authorList>
            <person name="Miao H."/>
            <person name="Wang L."/>
            <person name="Qu L."/>
            <person name="Liu H."/>
            <person name="Sun Y."/>
            <person name="Le M."/>
            <person name="Wang Q."/>
            <person name="Wei S."/>
            <person name="Zheng Y."/>
            <person name="Lin W."/>
            <person name="Duan Y."/>
            <person name="Cao H."/>
            <person name="Xiong S."/>
            <person name="Wang X."/>
            <person name="Wei L."/>
            <person name="Li C."/>
            <person name="Ma Q."/>
            <person name="Ju M."/>
            <person name="Zhao R."/>
            <person name="Li G."/>
            <person name="Mu C."/>
            <person name="Tian Q."/>
            <person name="Mei H."/>
            <person name="Zhang T."/>
            <person name="Gao T."/>
            <person name="Zhang H."/>
        </authorList>
    </citation>
    <scope>NUCLEOTIDE SEQUENCE</scope>
    <source>
        <strain evidence="5">K16</strain>
    </source>
</reference>
<keyword evidence="1 3" id="KW-0732">Signal</keyword>
<evidence type="ECO:0000256" key="1">
    <source>
        <dbReference type="ARBA" id="ARBA00022729"/>
    </source>
</evidence>
<comment type="caution">
    <text evidence="5">The sequence shown here is derived from an EMBL/GenBank/DDBJ whole genome shotgun (WGS) entry which is preliminary data.</text>
</comment>
<protein>
    <submittedName>
        <fullName evidence="5">Glucan endo-1,3-beta-glucosidase 13</fullName>
    </submittedName>
</protein>
<evidence type="ECO:0000256" key="2">
    <source>
        <dbReference type="SAM" id="MobiDB-lite"/>
    </source>
</evidence>
<dbReference type="InterPro" id="IPR044788">
    <property type="entry name" value="X8_dom_prot"/>
</dbReference>
<accession>A0AAE2BY62</accession>
<proteinExistence type="predicted"/>
<evidence type="ECO:0000256" key="3">
    <source>
        <dbReference type="SAM" id="SignalP"/>
    </source>
</evidence>
<feature type="region of interest" description="Disordered" evidence="2">
    <location>
        <begin position="112"/>
        <end position="140"/>
    </location>
</feature>
<organism evidence="5 6">
    <name type="scientific">Sesamum angolense</name>
    <dbReference type="NCBI Taxonomy" id="2727404"/>
    <lineage>
        <taxon>Eukaryota</taxon>
        <taxon>Viridiplantae</taxon>
        <taxon>Streptophyta</taxon>
        <taxon>Embryophyta</taxon>
        <taxon>Tracheophyta</taxon>
        <taxon>Spermatophyta</taxon>
        <taxon>Magnoliopsida</taxon>
        <taxon>eudicotyledons</taxon>
        <taxon>Gunneridae</taxon>
        <taxon>Pentapetalae</taxon>
        <taxon>asterids</taxon>
        <taxon>lamiids</taxon>
        <taxon>Lamiales</taxon>
        <taxon>Pedaliaceae</taxon>
        <taxon>Sesamum</taxon>
    </lineage>
</organism>
<reference evidence="5" key="1">
    <citation type="submission" date="2020-06" db="EMBL/GenBank/DDBJ databases">
        <authorList>
            <person name="Li T."/>
            <person name="Hu X."/>
            <person name="Zhang T."/>
            <person name="Song X."/>
            <person name="Zhang H."/>
            <person name="Dai N."/>
            <person name="Sheng W."/>
            <person name="Hou X."/>
            <person name="Wei L."/>
        </authorList>
    </citation>
    <scope>NUCLEOTIDE SEQUENCE</scope>
    <source>
        <strain evidence="5">K16</strain>
        <tissue evidence="5">Leaf</tissue>
    </source>
</reference>
<feature type="signal peptide" evidence="3">
    <location>
        <begin position="1"/>
        <end position="22"/>
    </location>
</feature>
<dbReference type="GO" id="GO:0009506">
    <property type="term" value="C:plasmodesma"/>
    <property type="evidence" value="ECO:0007669"/>
    <property type="project" value="UniProtKB-ARBA"/>
</dbReference>
<dbReference type="AlphaFoldDB" id="A0AAE2BY62"/>
<dbReference type="Pfam" id="PF07983">
    <property type="entry name" value="X8"/>
    <property type="match status" value="2"/>
</dbReference>
<keyword evidence="6" id="KW-1185">Reference proteome</keyword>
<sequence length="238" mass="26266">MVNNSVPVFLVSFLLSIVLCSCNENPALRGQNLPGWCVANTGAPLDQLQAFLDYGCHEFDCSPIKPSGPCFGPDTLLGHASWILDKFYREGGFCKEGLGFITRTNPCVYAGNAPSKNRSPPPLGRTPPSRSPSLPATGHRNGSTLTNLWCVAKSGASNDELEAFRQSICKQKEYRQECTSKLERGRPCYFNNNRRKQASYVLNLYFVKTHTCALRYGTFAVADPSDANCRFPLVKLND</sequence>
<dbReference type="Proteomes" id="UP001289374">
    <property type="component" value="Unassembled WGS sequence"/>
</dbReference>
<dbReference type="EMBL" id="JACGWL010000005">
    <property type="protein sequence ID" value="KAK4402093.1"/>
    <property type="molecule type" value="Genomic_DNA"/>
</dbReference>
<gene>
    <name evidence="5" type="ORF">Sango_0950000</name>
</gene>
<evidence type="ECO:0000259" key="4">
    <source>
        <dbReference type="SMART" id="SM00768"/>
    </source>
</evidence>
<name>A0AAE2BY62_9LAMI</name>
<evidence type="ECO:0000313" key="5">
    <source>
        <dbReference type="EMBL" id="KAK4402093.1"/>
    </source>
</evidence>
<dbReference type="SMART" id="SM00768">
    <property type="entry name" value="X8"/>
    <property type="match status" value="2"/>
</dbReference>
<dbReference type="InterPro" id="IPR012946">
    <property type="entry name" value="X8"/>
</dbReference>
<feature type="domain" description="X8" evidence="4">
    <location>
        <begin position="35"/>
        <end position="109"/>
    </location>
</feature>
<feature type="domain" description="X8" evidence="4">
    <location>
        <begin position="148"/>
        <end position="231"/>
    </location>
</feature>
<dbReference type="PANTHER" id="PTHR31044">
    <property type="entry name" value="BETA-1,3 GLUCANASE"/>
    <property type="match status" value="1"/>
</dbReference>
<evidence type="ECO:0000313" key="6">
    <source>
        <dbReference type="Proteomes" id="UP001289374"/>
    </source>
</evidence>